<evidence type="ECO:0000313" key="2">
    <source>
        <dbReference type="Proteomes" id="UP001281614"/>
    </source>
</evidence>
<protein>
    <submittedName>
        <fullName evidence="1">Uncharacterized protein</fullName>
    </submittedName>
</protein>
<dbReference type="AlphaFoldDB" id="A0AAD9YD69"/>
<keyword evidence="2" id="KW-1185">Reference proteome</keyword>
<gene>
    <name evidence="1" type="ORF">CKAH01_05810</name>
</gene>
<comment type="caution">
    <text evidence="1">The sequence shown here is derived from an EMBL/GenBank/DDBJ whole genome shotgun (WGS) entry which is preliminary data.</text>
</comment>
<accession>A0AAD9YD69</accession>
<organism evidence="1 2">
    <name type="scientific">Colletotrichum kahawae</name>
    <name type="common">Coffee berry disease fungus</name>
    <dbReference type="NCBI Taxonomy" id="34407"/>
    <lineage>
        <taxon>Eukaryota</taxon>
        <taxon>Fungi</taxon>
        <taxon>Dikarya</taxon>
        <taxon>Ascomycota</taxon>
        <taxon>Pezizomycotina</taxon>
        <taxon>Sordariomycetes</taxon>
        <taxon>Hypocreomycetidae</taxon>
        <taxon>Glomerellales</taxon>
        <taxon>Glomerellaceae</taxon>
        <taxon>Colletotrichum</taxon>
        <taxon>Colletotrichum gloeosporioides species complex</taxon>
    </lineage>
</organism>
<sequence length="177" mass="19535">MSLSVCLSAEPSVAVLHDMPYMASQPASVSLLFAGLHRLVRASFHASLSLLSLFFFCLLPWPRLSPFSSPDVPNRSIASSGPPILHRGPSPPIRPMIVAPRHMQTPCSVVLFAFDTELFLLSFFHSLREMDTRPADVAICFPCLLLGQWLCPSPFHMPPSTSPLSTPSRQPLRCLRL</sequence>
<proteinExistence type="predicted"/>
<dbReference type="EMBL" id="VYYT01000211">
    <property type="protein sequence ID" value="KAK2756289.1"/>
    <property type="molecule type" value="Genomic_DNA"/>
</dbReference>
<name>A0AAD9YD69_COLKA</name>
<dbReference type="Proteomes" id="UP001281614">
    <property type="component" value="Unassembled WGS sequence"/>
</dbReference>
<evidence type="ECO:0000313" key="1">
    <source>
        <dbReference type="EMBL" id="KAK2756289.1"/>
    </source>
</evidence>
<reference evidence="1" key="1">
    <citation type="submission" date="2023-02" db="EMBL/GenBank/DDBJ databases">
        <title>Colletotrichum kahawae CIFC_Que2 genome sequencing and assembly.</title>
        <authorList>
            <person name="Baroncelli R."/>
        </authorList>
    </citation>
    <scope>NUCLEOTIDE SEQUENCE</scope>
    <source>
        <strain evidence="1">CIFC_Que2</strain>
    </source>
</reference>